<dbReference type="AlphaFoldDB" id="F9RSX1"/>
<evidence type="ECO:0000313" key="1">
    <source>
        <dbReference type="EMBL" id="EGU31671.1"/>
    </source>
</evidence>
<reference evidence="1 2" key="1">
    <citation type="journal article" date="2012" name="Int. J. Syst. Evol. Microbiol.">
        <title>Vibrio caribbeanicus sp. nov., isolated from the marine sponge Scleritoderma cyanea.</title>
        <authorList>
            <person name="Hoffmann M."/>
            <person name="Monday S.R."/>
            <person name="Allard M.W."/>
            <person name="Strain E.A."/>
            <person name="Whittaker P."/>
            <person name="Naum M."/>
            <person name="McCarthy P.J."/>
            <person name="Lopez J.V."/>
            <person name="Fischer M."/>
            <person name="Brown E.W."/>
        </authorList>
    </citation>
    <scope>NUCLEOTIDE SEQUENCE [LARGE SCALE GENOMIC DNA]</scope>
    <source>
        <strain evidence="1 2">LMG 19158</strain>
    </source>
</reference>
<evidence type="ECO:0000313" key="2">
    <source>
        <dbReference type="Proteomes" id="UP000004349"/>
    </source>
</evidence>
<sequence length="35" mass="3914">MIKRSDIKQDDIIKSAITVFSQKGFKQASMEGIAK</sequence>
<proteinExistence type="predicted"/>
<dbReference type="EMBL" id="AFWE01000196">
    <property type="protein sequence ID" value="EGU31671.1"/>
    <property type="molecule type" value="Genomic_DNA"/>
</dbReference>
<evidence type="ECO:0008006" key="3">
    <source>
        <dbReference type="Google" id="ProtNLM"/>
    </source>
</evidence>
<name>F9RSX1_9VIBR</name>
<dbReference type="Gene3D" id="1.10.10.60">
    <property type="entry name" value="Homeodomain-like"/>
    <property type="match status" value="1"/>
</dbReference>
<accession>F9RSX1</accession>
<dbReference type="InterPro" id="IPR009057">
    <property type="entry name" value="Homeodomain-like_sf"/>
</dbReference>
<organism evidence="1 2">
    <name type="scientific">Vibrio scophthalmi LMG 19158</name>
    <dbReference type="NCBI Taxonomy" id="870967"/>
    <lineage>
        <taxon>Bacteria</taxon>
        <taxon>Pseudomonadati</taxon>
        <taxon>Pseudomonadota</taxon>
        <taxon>Gammaproteobacteria</taxon>
        <taxon>Vibrionales</taxon>
        <taxon>Vibrionaceae</taxon>
        <taxon>Vibrio</taxon>
    </lineage>
</organism>
<comment type="caution">
    <text evidence="1">The sequence shown here is derived from an EMBL/GenBank/DDBJ whole genome shotgun (WGS) entry which is preliminary data.</text>
</comment>
<feature type="non-terminal residue" evidence="1">
    <location>
        <position position="35"/>
    </location>
</feature>
<gene>
    <name evidence="1" type="ORF">VIS19158_18981</name>
</gene>
<dbReference type="SUPFAM" id="SSF46689">
    <property type="entry name" value="Homeodomain-like"/>
    <property type="match status" value="1"/>
</dbReference>
<protein>
    <recommendedName>
        <fullName evidence="3">TetR family transcriptional regulator</fullName>
    </recommendedName>
</protein>
<dbReference type="Proteomes" id="UP000004349">
    <property type="component" value="Unassembled WGS sequence"/>
</dbReference>